<evidence type="ECO:0000313" key="4">
    <source>
        <dbReference type="Proteomes" id="UP001153069"/>
    </source>
</evidence>
<evidence type="ECO:0000256" key="1">
    <source>
        <dbReference type="SAM" id="MobiDB-lite"/>
    </source>
</evidence>
<dbReference type="GO" id="GO:0098968">
    <property type="term" value="P:neurotransmitter receptor transport postsynaptic membrane to endosome"/>
    <property type="evidence" value="ECO:0007669"/>
    <property type="project" value="TreeGrafter"/>
</dbReference>
<dbReference type="CDD" id="cd00136">
    <property type="entry name" value="PDZ_canonical"/>
    <property type="match status" value="1"/>
</dbReference>
<reference evidence="3" key="1">
    <citation type="submission" date="2020-06" db="EMBL/GenBank/DDBJ databases">
        <authorList>
            <consortium name="Plant Systems Biology data submission"/>
        </authorList>
    </citation>
    <scope>NUCLEOTIDE SEQUENCE</scope>
    <source>
        <strain evidence="3">D6</strain>
    </source>
</reference>
<dbReference type="OrthoDB" id="42382at2759"/>
<comment type="caution">
    <text evidence="3">The sequence shown here is derived from an EMBL/GenBank/DDBJ whole genome shotgun (WGS) entry which is preliminary data.</text>
</comment>
<dbReference type="GO" id="GO:0005886">
    <property type="term" value="C:plasma membrane"/>
    <property type="evidence" value="ECO:0007669"/>
    <property type="project" value="GOC"/>
</dbReference>
<feature type="domain" description="PDZ" evidence="2">
    <location>
        <begin position="415"/>
        <end position="494"/>
    </location>
</feature>
<dbReference type="Proteomes" id="UP001153069">
    <property type="component" value="Unassembled WGS sequence"/>
</dbReference>
<dbReference type="PANTHER" id="PTHR23119">
    <property type="entry name" value="DISCS LARGE"/>
    <property type="match status" value="1"/>
</dbReference>
<gene>
    <name evidence="3" type="ORF">SEMRO_7_G006090.1</name>
</gene>
<dbReference type="InterPro" id="IPR001478">
    <property type="entry name" value="PDZ"/>
</dbReference>
<dbReference type="Gene3D" id="2.30.42.10">
    <property type="match status" value="7"/>
</dbReference>
<feature type="region of interest" description="Disordered" evidence="1">
    <location>
        <begin position="972"/>
        <end position="1029"/>
    </location>
</feature>
<feature type="domain" description="PDZ" evidence="2">
    <location>
        <begin position="785"/>
        <end position="865"/>
    </location>
</feature>
<accession>A0A9N8DBE5</accession>
<dbReference type="PANTHER" id="PTHR23119:SF58">
    <property type="entry name" value="LEUCINE RICH REPEAT CONTAINING 1"/>
    <property type="match status" value="1"/>
</dbReference>
<sequence length="1058" mass="111639">MAESTPTPTPAPSVPAAAPAMGDSASLITATIHKQYGSDGGITLRSLGGKLIVSFVERGEHTAGLKRGMQVMTMNNVDCSMLSDVSAQQLLNADEMVTFLCKEREGARMPGTVVTCVLNKPTPTSSIGIGMKTVAGQVMISSISSTGLAFNSDLQVGMYIKSVNNFEFAGLNPNQASTLIAQAQNKLEIIAQFPGVAPKTNLISATVEIPEEEDEEVNVDADTTEAPEKKNLAGLELMTANNHTTGAPMVVIKSIDPDGPFFGSELRVGMQISKVQNIDCTNPKVKAEQVNALIQDSAKPGENIALLAQDCFSARRAPGAFLTVIVTKPTINTKLGIVLASKANKLFIKKIASGTLGSTTELEPGMIVHSINNHAVTHKSSAEAAQILGAAEGHITFLVQIEGNALLDPSRLVTALMVKKHDSTKVGLAMKMQGGKIVITKNSESGLAKDTDLKVGMRVIRINNVDLTKKKATDAADLLVKATGVLTVIAQKPDLAPGTHVVASIPVPVVAPGEKPPSKGIKIKAIGDNYVVSGITEGGPASETDLQVGMLIKSLNNVDCASLKSLDKVLAMFTNATEKLNILACTPKGKPLNTSQLVTGSIDITEKTEVTEGALAYDSETGKITVTEGAAAGFLFGTALRAGMEILAINNVETNIFSKTGLETMIKGQGKLVFLAKRQELPRNLLITEIITKTEANTPLGIGIRSKSGRIYISSIKDGTLASTTKLLPGMELVSIDNEDCRNMDALVIAKLLRDAPVGNITIVASTKTGSITKHGNDNNISFVTALIEKGAVDNKVGLAFVRKRGQLVVTKITEGTATADTDLLVGMEVLSINNNDVTEMPSGEAAKLLSEAEGTITVLAKRPSLPAGSYLTAAIIKETPETSIGIKLAGTKQGNCIIKDVVPQSPASFTELEEGMVIRSINNVQTKGMPTKEVAELLKANVTSVTILCQTTKEVAMGRASFRSMRSLTSARSLTDDTIESSWSGEEKERMSKRGSIGDSTPFNLEDIQETPEEDVYKPSSPPTASKAVISSLAPETITIVTGGRRESFTVKNVVEC</sequence>
<feature type="domain" description="PDZ" evidence="2">
    <location>
        <begin position="504"/>
        <end position="588"/>
    </location>
</feature>
<dbReference type="PROSITE" id="PS50106">
    <property type="entry name" value="PDZ"/>
    <property type="match status" value="6"/>
</dbReference>
<dbReference type="GO" id="GO:0098609">
    <property type="term" value="P:cell-cell adhesion"/>
    <property type="evidence" value="ECO:0007669"/>
    <property type="project" value="TreeGrafter"/>
</dbReference>
<feature type="domain" description="PDZ" evidence="2">
    <location>
        <begin position="873"/>
        <end position="954"/>
    </location>
</feature>
<dbReference type="SMART" id="SM00228">
    <property type="entry name" value="PDZ"/>
    <property type="match status" value="9"/>
</dbReference>
<dbReference type="GO" id="GO:0005912">
    <property type="term" value="C:adherens junction"/>
    <property type="evidence" value="ECO:0007669"/>
    <property type="project" value="TreeGrafter"/>
</dbReference>
<dbReference type="GO" id="GO:0043113">
    <property type="term" value="P:receptor clustering"/>
    <property type="evidence" value="ECO:0007669"/>
    <property type="project" value="TreeGrafter"/>
</dbReference>
<dbReference type="InterPro" id="IPR036034">
    <property type="entry name" value="PDZ_sf"/>
</dbReference>
<keyword evidence="4" id="KW-1185">Reference proteome</keyword>
<dbReference type="GO" id="GO:0019901">
    <property type="term" value="F:protein kinase binding"/>
    <property type="evidence" value="ECO:0007669"/>
    <property type="project" value="TreeGrafter"/>
</dbReference>
<dbReference type="AlphaFoldDB" id="A0A9N8DBE5"/>
<dbReference type="GO" id="GO:0045197">
    <property type="term" value="P:establishment or maintenance of epithelial cell apical/basal polarity"/>
    <property type="evidence" value="ECO:0007669"/>
    <property type="project" value="TreeGrafter"/>
</dbReference>
<dbReference type="Pfam" id="PF00595">
    <property type="entry name" value="PDZ"/>
    <property type="match status" value="1"/>
</dbReference>
<evidence type="ECO:0000259" key="2">
    <source>
        <dbReference type="PROSITE" id="PS50106"/>
    </source>
</evidence>
<feature type="domain" description="PDZ" evidence="2">
    <location>
        <begin position="323"/>
        <end position="403"/>
    </location>
</feature>
<protein>
    <submittedName>
        <fullName evidence="3">PDZ domain (Also known as DHR or GLGF)</fullName>
    </submittedName>
</protein>
<dbReference type="SUPFAM" id="SSF50156">
    <property type="entry name" value="PDZ domain-like"/>
    <property type="match status" value="7"/>
</dbReference>
<name>A0A9N8DBE5_9STRA</name>
<organism evidence="3 4">
    <name type="scientific">Seminavis robusta</name>
    <dbReference type="NCBI Taxonomy" id="568900"/>
    <lineage>
        <taxon>Eukaryota</taxon>
        <taxon>Sar</taxon>
        <taxon>Stramenopiles</taxon>
        <taxon>Ochrophyta</taxon>
        <taxon>Bacillariophyta</taxon>
        <taxon>Bacillariophyceae</taxon>
        <taxon>Bacillariophycidae</taxon>
        <taxon>Naviculales</taxon>
        <taxon>Naviculaceae</taxon>
        <taxon>Seminavis</taxon>
    </lineage>
</organism>
<evidence type="ECO:0000313" key="3">
    <source>
        <dbReference type="EMBL" id="CAB9496639.1"/>
    </source>
</evidence>
<dbReference type="GO" id="GO:0098887">
    <property type="term" value="P:neurotransmitter receptor transport, endosome to postsynaptic membrane"/>
    <property type="evidence" value="ECO:0007669"/>
    <property type="project" value="TreeGrafter"/>
</dbReference>
<feature type="domain" description="PDZ" evidence="2">
    <location>
        <begin position="688"/>
        <end position="757"/>
    </location>
</feature>
<dbReference type="InterPro" id="IPR050614">
    <property type="entry name" value="Synaptic_Scaffolding_LAP-MAGUK"/>
</dbReference>
<proteinExistence type="predicted"/>
<dbReference type="EMBL" id="CAICTM010000007">
    <property type="protein sequence ID" value="CAB9496639.1"/>
    <property type="molecule type" value="Genomic_DNA"/>
</dbReference>